<evidence type="ECO:0000313" key="10">
    <source>
        <dbReference type="Proteomes" id="UP001241603"/>
    </source>
</evidence>
<dbReference type="RefSeq" id="WP_266348390.1">
    <property type="nucleotide sequence ID" value="NZ_JAPKNG010000002.1"/>
</dbReference>
<dbReference type="EMBL" id="JAUSVO010000002">
    <property type="protein sequence ID" value="MDQ0437471.1"/>
    <property type="molecule type" value="Genomic_DNA"/>
</dbReference>
<dbReference type="InterPro" id="IPR052347">
    <property type="entry name" value="Isochorismatase_Nicotinamidase"/>
</dbReference>
<evidence type="ECO:0000256" key="2">
    <source>
        <dbReference type="ARBA" id="ARBA00022642"/>
    </source>
</evidence>
<dbReference type="SUPFAM" id="SSF52499">
    <property type="entry name" value="Isochorismatase-like hydrolases"/>
    <property type="match status" value="1"/>
</dbReference>
<comment type="similarity">
    <text evidence="1">Belongs to the isochorismatase family.</text>
</comment>
<protein>
    <recommendedName>
        <fullName evidence="6">nicotinamidase</fullName>
        <ecNumber evidence="6">3.5.1.19</ecNumber>
    </recommendedName>
    <alternativeName>
        <fullName evidence="7">Nicotinamide deamidase</fullName>
    </alternativeName>
</protein>
<dbReference type="CDD" id="cd01011">
    <property type="entry name" value="nicotinamidase"/>
    <property type="match status" value="1"/>
</dbReference>
<evidence type="ECO:0000256" key="1">
    <source>
        <dbReference type="ARBA" id="ARBA00006336"/>
    </source>
</evidence>
<dbReference type="PANTHER" id="PTHR11080">
    <property type="entry name" value="PYRAZINAMIDASE/NICOTINAMIDASE"/>
    <property type="match status" value="1"/>
</dbReference>
<proteinExistence type="inferred from homology"/>
<evidence type="ECO:0000256" key="3">
    <source>
        <dbReference type="ARBA" id="ARBA00022723"/>
    </source>
</evidence>
<keyword evidence="3" id="KW-0479">Metal-binding</keyword>
<dbReference type="EC" id="3.5.1.19" evidence="6"/>
<keyword evidence="2" id="KW-0662">Pyridine nucleotide biosynthesis</keyword>
<keyword evidence="10" id="KW-1185">Reference proteome</keyword>
<dbReference type="Gene3D" id="3.40.50.850">
    <property type="entry name" value="Isochorismatase-like"/>
    <property type="match status" value="1"/>
</dbReference>
<dbReference type="NCBIfam" id="NF008623">
    <property type="entry name" value="PRK11609.1"/>
    <property type="match status" value="1"/>
</dbReference>
<dbReference type="PANTHER" id="PTHR11080:SF2">
    <property type="entry name" value="LD05707P"/>
    <property type="match status" value="1"/>
</dbReference>
<gene>
    <name evidence="9" type="ORF">QO014_001856</name>
</gene>
<evidence type="ECO:0000256" key="6">
    <source>
        <dbReference type="ARBA" id="ARBA00039017"/>
    </source>
</evidence>
<name>A0ABU0H7M9_9HYPH</name>
<evidence type="ECO:0000256" key="5">
    <source>
        <dbReference type="ARBA" id="ARBA00037900"/>
    </source>
</evidence>
<feature type="domain" description="Isochorismatase-like" evidence="8">
    <location>
        <begin position="6"/>
        <end position="198"/>
    </location>
</feature>
<keyword evidence="4 9" id="KW-0378">Hydrolase</keyword>
<organism evidence="9 10">
    <name type="scientific">Kaistia dalseonensis</name>
    <dbReference type="NCBI Taxonomy" id="410840"/>
    <lineage>
        <taxon>Bacteria</taxon>
        <taxon>Pseudomonadati</taxon>
        <taxon>Pseudomonadota</taxon>
        <taxon>Alphaproteobacteria</taxon>
        <taxon>Hyphomicrobiales</taxon>
        <taxon>Kaistiaceae</taxon>
        <taxon>Kaistia</taxon>
    </lineage>
</organism>
<dbReference type="InterPro" id="IPR000868">
    <property type="entry name" value="Isochorismatase-like_dom"/>
</dbReference>
<dbReference type="Pfam" id="PF00857">
    <property type="entry name" value="Isochorismatase"/>
    <property type="match status" value="1"/>
</dbReference>
<comment type="caution">
    <text evidence="9">The sequence shown here is derived from an EMBL/GenBank/DDBJ whole genome shotgun (WGS) entry which is preliminary data.</text>
</comment>
<evidence type="ECO:0000256" key="4">
    <source>
        <dbReference type="ARBA" id="ARBA00022801"/>
    </source>
</evidence>
<accession>A0ABU0H7M9</accession>
<comment type="pathway">
    <text evidence="5">Cofactor biosynthesis; nicotinate biosynthesis; nicotinate from nicotinamide: step 1/1.</text>
</comment>
<evidence type="ECO:0000256" key="7">
    <source>
        <dbReference type="ARBA" id="ARBA00043224"/>
    </source>
</evidence>
<dbReference type="GO" id="GO:0008936">
    <property type="term" value="F:nicotinamidase activity"/>
    <property type="evidence" value="ECO:0007669"/>
    <property type="project" value="UniProtKB-EC"/>
</dbReference>
<evidence type="ECO:0000259" key="8">
    <source>
        <dbReference type="Pfam" id="PF00857"/>
    </source>
</evidence>
<dbReference type="InterPro" id="IPR036380">
    <property type="entry name" value="Isochorismatase-like_sf"/>
</dbReference>
<evidence type="ECO:0000313" key="9">
    <source>
        <dbReference type="EMBL" id="MDQ0437471.1"/>
    </source>
</evidence>
<reference evidence="9 10" key="1">
    <citation type="submission" date="2023-07" db="EMBL/GenBank/DDBJ databases">
        <title>Genomic Encyclopedia of Type Strains, Phase IV (KMG-IV): sequencing the most valuable type-strain genomes for metagenomic binning, comparative biology and taxonomic classification.</title>
        <authorList>
            <person name="Goeker M."/>
        </authorList>
    </citation>
    <scope>NUCLEOTIDE SEQUENCE [LARGE SCALE GENOMIC DNA]</scope>
    <source>
        <strain evidence="9 10">B6-8</strain>
    </source>
</reference>
<sequence>MTDSTSALIVVDVQNDFLPGGALAVTDGDAIVPLVNELAKSFKNVILTQDWHPAGHISFASAHPGHKPFDMIDLHYGPQVLWPDHCIQGTRGAELAPGLDIPHAQLIIRKGYHAHADSYSAFYEADRQTPTGLSGYLAERGIKRAFIVGLATDFCVSWTAQDARVHGIETIVIEDACRAIDTAGSLAAALAAMDKVGVMRLTSGAI</sequence>
<dbReference type="Proteomes" id="UP001241603">
    <property type="component" value="Unassembled WGS sequence"/>
</dbReference>